<protein>
    <recommendedName>
        <fullName evidence="4">Secreted protein</fullName>
    </recommendedName>
</protein>
<name>A0ABW6TUQ5_9ACTN</name>
<dbReference type="EMBL" id="JBIAUT010000002">
    <property type="protein sequence ID" value="MFF4216323.1"/>
    <property type="molecule type" value="Genomic_DNA"/>
</dbReference>
<evidence type="ECO:0000313" key="2">
    <source>
        <dbReference type="EMBL" id="MFF4216323.1"/>
    </source>
</evidence>
<keyword evidence="3" id="KW-1185">Reference proteome</keyword>
<dbReference type="Proteomes" id="UP001602123">
    <property type="component" value="Unassembled WGS sequence"/>
</dbReference>
<dbReference type="RefSeq" id="WP_388625845.1">
    <property type="nucleotide sequence ID" value="NZ_JBIAUT010000002.1"/>
</dbReference>
<comment type="caution">
    <text evidence="2">The sequence shown here is derived from an EMBL/GenBank/DDBJ whole genome shotgun (WGS) entry which is preliminary data.</text>
</comment>
<accession>A0ABW6TUQ5</accession>
<evidence type="ECO:0008006" key="4">
    <source>
        <dbReference type="Google" id="ProtNLM"/>
    </source>
</evidence>
<feature type="region of interest" description="Disordered" evidence="1">
    <location>
        <begin position="63"/>
        <end position="97"/>
    </location>
</feature>
<reference evidence="2 3" key="1">
    <citation type="submission" date="2024-10" db="EMBL/GenBank/DDBJ databases">
        <title>The Natural Products Discovery Center: Release of the First 8490 Sequenced Strains for Exploring Actinobacteria Biosynthetic Diversity.</title>
        <authorList>
            <person name="Kalkreuter E."/>
            <person name="Kautsar S.A."/>
            <person name="Yang D."/>
            <person name="Bader C.D."/>
            <person name="Teijaro C.N."/>
            <person name="Fluegel L."/>
            <person name="Davis C.M."/>
            <person name="Simpson J.R."/>
            <person name="Lauterbach L."/>
            <person name="Steele A.D."/>
            <person name="Gui C."/>
            <person name="Meng S."/>
            <person name="Li G."/>
            <person name="Viehrig K."/>
            <person name="Ye F."/>
            <person name="Su P."/>
            <person name="Kiefer A.F."/>
            <person name="Nichols A."/>
            <person name="Cepeda A.J."/>
            <person name="Yan W."/>
            <person name="Fan B."/>
            <person name="Jiang Y."/>
            <person name="Adhikari A."/>
            <person name="Zheng C.-J."/>
            <person name="Schuster L."/>
            <person name="Cowan T.M."/>
            <person name="Smanski M.J."/>
            <person name="Chevrette M.G."/>
            <person name="De Carvalho L.P.S."/>
            <person name="Shen B."/>
        </authorList>
    </citation>
    <scope>NUCLEOTIDE SEQUENCE [LARGE SCALE GENOMIC DNA]</scope>
    <source>
        <strain evidence="2 3">NPDC001650</strain>
    </source>
</reference>
<organism evidence="2 3">
    <name type="scientific">Streptomyces nondiastaticus</name>
    <dbReference type="NCBI Taxonomy" id="3154512"/>
    <lineage>
        <taxon>Bacteria</taxon>
        <taxon>Bacillati</taxon>
        <taxon>Actinomycetota</taxon>
        <taxon>Actinomycetes</taxon>
        <taxon>Kitasatosporales</taxon>
        <taxon>Streptomycetaceae</taxon>
        <taxon>Streptomyces</taxon>
    </lineage>
</organism>
<sequence length="97" mass="10420">MTTAILLVVSAPVAVELARTCRIALLLCALRRLVRRCPGSEHDELCRELAMGLLSVVADSAAGGRTVRRTRREPRVDAFGRRQSSGRPVAGDPTVAP</sequence>
<gene>
    <name evidence="2" type="ORF">ACFYZM_08545</name>
</gene>
<evidence type="ECO:0000256" key="1">
    <source>
        <dbReference type="SAM" id="MobiDB-lite"/>
    </source>
</evidence>
<evidence type="ECO:0000313" key="3">
    <source>
        <dbReference type="Proteomes" id="UP001602123"/>
    </source>
</evidence>
<proteinExistence type="predicted"/>